<organism evidence="1 2">
    <name type="scientific">Leucogyrophana mollusca</name>
    <dbReference type="NCBI Taxonomy" id="85980"/>
    <lineage>
        <taxon>Eukaryota</taxon>
        <taxon>Fungi</taxon>
        <taxon>Dikarya</taxon>
        <taxon>Basidiomycota</taxon>
        <taxon>Agaricomycotina</taxon>
        <taxon>Agaricomycetes</taxon>
        <taxon>Agaricomycetidae</taxon>
        <taxon>Boletales</taxon>
        <taxon>Boletales incertae sedis</taxon>
        <taxon>Leucogyrophana</taxon>
    </lineage>
</organism>
<sequence length="137" mass="15140">MATPIRDIHSVLTARMVLRMREHNRQAMAGGTTAALGQGTVHSLVFAPIPAPVVETRVDEQDDIEMDVSSWWAEERRRNNDDVEDINGGQEGPVFRRSSADHESNGNEVARSDTADSVVLDVNDRESKRESTTIVAL</sequence>
<evidence type="ECO:0000313" key="2">
    <source>
        <dbReference type="Proteomes" id="UP000790709"/>
    </source>
</evidence>
<proteinExistence type="predicted"/>
<accession>A0ACB8BKR2</accession>
<comment type="caution">
    <text evidence="1">The sequence shown here is derived from an EMBL/GenBank/DDBJ whole genome shotgun (WGS) entry which is preliminary data.</text>
</comment>
<gene>
    <name evidence="1" type="ORF">BV22DRAFT_432781</name>
</gene>
<evidence type="ECO:0000313" key="1">
    <source>
        <dbReference type="EMBL" id="KAH7925427.1"/>
    </source>
</evidence>
<keyword evidence="2" id="KW-1185">Reference proteome</keyword>
<dbReference type="EMBL" id="MU266402">
    <property type="protein sequence ID" value="KAH7925427.1"/>
    <property type="molecule type" value="Genomic_DNA"/>
</dbReference>
<dbReference type="Proteomes" id="UP000790709">
    <property type="component" value="Unassembled WGS sequence"/>
</dbReference>
<reference evidence="1" key="1">
    <citation type="journal article" date="2021" name="New Phytol.">
        <title>Evolutionary innovations through gain and loss of genes in the ectomycorrhizal Boletales.</title>
        <authorList>
            <person name="Wu G."/>
            <person name="Miyauchi S."/>
            <person name="Morin E."/>
            <person name="Kuo A."/>
            <person name="Drula E."/>
            <person name="Varga T."/>
            <person name="Kohler A."/>
            <person name="Feng B."/>
            <person name="Cao Y."/>
            <person name="Lipzen A."/>
            <person name="Daum C."/>
            <person name="Hundley H."/>
            <person name="Pangilinan J."/>
            <person name="Johnson J."/>
            <person name="Barry K."/>
            <person name="LaButti K."/>
            <person name="Ng V."/>
            <person name="Ahrendt S."/>
            <person name="Min B."/>
            <person name="Choi I.G."/>
            <person name="Park H."/>
            <person name="Plett J.M."/>
            <person name="Magnuson J."/>
            <person name="Spatafora J.W."/>
            <person name="Nagy L.G."/>
            <person name="Henrissat B."/>
            <person name="Grigoriev I.V."/>
            <person name="Yang Z.L."/>
            <person name="Xu J."/>
            <person name="Martin F.M."/>
        </authorList>
    </citation>
    <scope>NUCLEOTIDE SEQUENCE</scope>
    <source>
        <strain evidence="1">KUC20120723A-06</strain>
    </source>
</reference>
<name>A0ACB8BKR2_9AGAM</name>
<protein>
    <submittedName>
        <fullName evidence="1">Uncharacterized protein</fullName>
    </submittedName>
</protein>